<reference evidence="2 3" key="1">
    <citation type="journal article" date="2023" name="G3 (Bethesda)">
        <title>A chromosome-length genome assembly and annotation of blackberry (Rubus argutus, cv. 'Hillquist').</title>
        <authorList>
            <person name="Bruna T."/>
            <person name="Aryal R."/>
            <person name="Dudchenko O."/>
            <person name="Sargent D.J."/>
            <person name="Mead D."/>
            <person name="Buti M."/>
            <person name="Cavallini A."/>
            <person name="Hytonen T."/>
            <person name="Andres J."/>
            <person name="Pham M."/>
            <person name="Weisz D."/>
            <person name="Mascagni F."/>
            <person name="Usai G."/>
            <person name="Natali L."/>
            <person name="Bassil N."/>
            <person name="Fernandez G.E."/>
            <person name="Lomsadze A."/>
            <person name="Armour M."/>
            <person name="Olukolu B."/>
            <person name="Poorten T."/>
            <person name="Britton C."/>
            <person name="Davik J."/>
            <person name="Ashrafi H."/>
            <person name="Aiden E.L."/>
            <person name="Borodovsky M."/>
            <person name="Worthington M."/>
        </authorList>
    </citation>
    <scope>NUCLEOTIDE SEQUENCE [LARGE SCALE GENOMIC DNA]</scope>
    <source>
        <strain evidence="2">PI 553951</strain>
    </source>
</reference>
<dbReference type="Proteomes" id="UP001457282">
    <property type="component" value="Unassembled WGS sequence"/>
</dbReference>
<evidence type="ECO:0000256" key="1">
    <source>
        <dbReference type="SAM" id="MobiDB-lite"/>
    </source>
</evidence>
<proteinExistence type="predicted"/>
<evidence type="ECO:0000313" key="2">
    <source>
        <dbReference type="EMBL" id="KAK9949163.1"/>
    </source>
</evidence>
<feature type="region of interest" description="Disordered" evidence="1">
    <location>
        <begin position="72"/>
        <end position="95"/>
    </location>
</feature>
<organism evidence="2 3">
    <name type="scientific">Rubus argutus</name>
    <name type="common">Southern blackberry</name>
    <dbReference type="NCBI Taxonomy" id="59490"/>
    <lineage>
        <taxon>Eukaryota</taxon>
        <taxon>Viridiplantae</taxon>
        <taxon>Streptophyta</taxon>
        <taxon>Embryophyta</taxon>
        <taxon>Tracheophyta</taxon>
        <taxon>Spermatophyta</taxon>
        <taxon>Magnoliopsida</taxon>
        <taxon>eudicotyledons</taxon>
        <taxon>Gunneridae</taxon>
        <taxon>Pentapetalae</taxon>
        <taxon>rosids</taxon>
        <taxon>fabids</taxon>
        <taxon>Rosales</taxon>
        <taxon>Rosaceae</taxon>
        <taxon>Rosoideae</taxon>
        <taxon>Rosoideae incertae sedis</taxon>
        <taxon>Rubus</taxon>
    </lineage>
</organism>
<gene>
    <name evidence="2" type="ORF">M0R45_004699</name>
</gene>
<sequence>MEGEGESQRPQKWTAKEEEALLAGVDKWRRLRSLGGTSTTVRTSGNYKPWRRSSVRSWGNYKPFRAAEALKEPQTISETNEAQRISKPADQDTESMLQLASQILERCSRR</sequence>
<evidence type="ECO:0008006" key="4">
    <source>
        <dbReference type="Google" id="ProtNLM"/>
    </source>
</evidence>
<dbReference type="EMBL" id="JBEDUW010000001">
    <property type="protein sequence ID" value="KAK9949163.1"/>
    <property type="molecule type" value="Genomic_DNA"/>
</dbReference>
<comment type="caution">
    <text evidence="2">The sequence shown here is derived from an EMBL/GenBank/DDBJ whole genome shotgun (WGS) entry which is preliminary data.</text>
</comment>
<keyword evidence="3" id="KW-1185">Reference proteome</keyword>
<protein>
    <recommendedName>
        <fullName evidence="4">Myb-like domain-containing protein</fullName>
    </recommendedName>
</protein>
<name>A0AAW1YKL6_RUBAR</name>
<evidence type="ECO:0000313" key="3">
    <source>
        <dbReference type="Proteomes" id="UP001457282"/>
    </source>
</evidence>
<dbReference type="AlphaFoldDB" id="A0AAW1YKL6"/>
<accession>A0AAW1YKL6</accession>
<feature type="compositionally biased region" description="Polar residues" evidence="1">
    <location>
        <begin position="74"/>
        <end position="83"/>
    </location>
</feature>